<dbReference type="Pfam" id="PF01206">
    <property type="entry name" value="TusA"/>
    <property type="match status" value="1"/>
</dbReference>
<dbReference type="SUPFAM" id="SSF64307">
    <property type="entry name" value="SirA-like"/>
    <property type="match status" value="1"/>
</dbReference>
<accession>A0ABU5EBU3</accession>
<dbReference type="InterPro" id="IPR001455">
    <property type="entry name" value="TusA-like"/>
</dbReference>
<name>A0ABU5EBU3_9PROT</name>
<dbReference type="PANTHER" id="PTHR33279:SF6">
    <property type="entry name" value="SULFUR CARRIER PROTEIN YEDF-RELATED"/>
    <property type="match status" value="1"/>
</dbReference>
<dbReference type="PANTHER" id="PTHR33279">
    <property type="entry name" value="SULFUR CARRIER PROTEIN YEDF-RELATED"/>
    <property type="match status" value="1"/>
</dbReference>
<comment type="caution">
    <text evidence="3">The sequence shown here is derived from an EMBL/GenBank/DDBJ whole genome shotgun (WGS) entry which is preliminary data.</text>
</comment>
<sequence>MTKIFDARGMKCPLPVLKARRLVRDMEPGEILEIQATDAGAPADFTHFCETTGNRLLETREEGGLFIIRLQVA</sequence>
<feature type="domain" description="UPF0033" evidence="2">
    <location>
        <begin position="4"/>
        <end position="71"/>
    </location>
</feature>
<keyword evidence="4" id="KW-1185">Reference proteome</keyword>
<dbReference type="Proteomes" id="UP001279642">
    <property type="component" value="Unassembled WGS sequence"/>
</dbReference>
<evidence type="ECO:0000313" key="4">
    <source>
        <dbReference type="Proteomes" id="UP001279642"/>
    </source>
</evidence>
<dbReference type="Gene3D" id="3.30.110.40">
    <property type="entry name" value="TusA-like domain"/>
    <property type="match status" value="1"/>
</dbReference>
<dbReference type="CDD" id="cd00291">
    <property type="entry name" value="SirA_YedF_YeeD"/>
    <property type="match status" value="1"/>
</dbReference>
<protein>
    <submittedName>
        <fullName evidence="3">Sulfurtransferase TusA family protein</fullName>
    </submittedName>
</protein>
<gene>
    <name evidence="3" type="ORF">SMD27_08760</name>
</gene>
<comment type="similarity">
    <text evidence="1">Belongs to the sulfur carrier protein TusA family.</text>
</comment>
<proteinExistence type="inferred from homology"/>
<evidence type="ECO:0000256" key="1">
    <source>
        <dbReference type="ARBA" id="ARBA00008984"/>
    </source>
</evidence>
<evidence type="ECO:0000259" key="2">
    <source>
        <dbReference type="Pfam" id="PF01206"/>
    </source>
</evidence>
<dbReference type="EMBL" id="JAXCLW010000002">
    <property type="protein sequence ID" value="MDY0882933.1"/>
    <property type="molecule type" value="Genomic_DNA"/>
</dbReference>
<organism evidence="3 4">
    <name type="scientific">Dongia soli</name>
    <dbReference type="NCBI Taxonomy" id="600628"/>
    <lineage>
        <taxon>Bacteria</taxon>
        <taxon>Pseudomonadati</taxon>
        <taxon>Pseudomonadota</taxon>
        <taxon>Alphaproteobacteria</taxon>
        <taxon>Rhodospirillales</taxon>
        <taxon>Dongiaceae</taxon>
        <taxon>Dongia</taxon>
    </lineage>
</organism>
<reference evidence="3 4" key="1">
    <citation type="journal article" date="2016" name="Antonie Van Leeuwenhoek">
        <title>Dongia soli sp. nov., isolated from soil from Dokdo, Korea.</title>
        <authorList>
            <person name="Kim D.U."/>
            <person name="Lee H."/>
            <person name="Kim H."/>
            <person name="Kim S.G."/>
            <person name="Ka J.O."/>
        </authorList>
    </citation>
    <scope>NUCLEOTIDE SEQUENCE [LARGE SCALE GENOMIC DNA]</scope>
    <source>
        <strain evidence="3 4">D78</strain>
    </source>
</reference>
<evidence type="ECO:0000313" key="3">
    <source>
        <dbReference type="EMBL" id="MDY0882933.1"/>
    </source>
</evidence>
<dbReference type="RefSeq" id="WP_320507991.1">
    <property type="nucleotide sequence ID" value="NZ_JAXCLW010000002.1"/>
</dbReference>
<dbReference type="InterPro" id="IPR036868">
    <property type="entry name" value="TusA-like_sf"/>
</dbReference>